<dbReference type="InterPro" id="IPR036390">
    <property type="entry name" value="WH_DNA-bd_sf"/>
</dbReference>
<dbReference type="Proteomes" id="UP000321304">
    <property type="component" value="Unassembled WGS sequence"/>
</dbReference>
<dbReference type="AlphaFoldDB" id="A0A560L8Q2"/>
<dbReference type="PANTHER" id="PTHR43537">
    <property type="entry name" value="TRANSCRIPTIONAL REGULATOR, GNTR FAMILY"/>
    <property type="match status" value="1"/>
</dbReference>
<evidence type="ECO:0000256" key="3">
    <source>
        <dbReference type="ARBA" id="ARBA00023163"/>
    </source>
</evidence>
<dbReference type="InterPro" id="IPR000524">
    <property type="entry name" value="Tscrpt_reg_HTH_GntR"/>
</dbReference>
<gene>
    <name evidence="5" type="ORF">FBZ93_1122</name>
</gene>
<dbReference type="Gene3D" id="1.20.120.530">
    <property type="entry name" value="GntR ligand-binding domain-like"/>
    <property type="match status" value="1"/>
</dbReference>
<dbReference type="SMART" id="SM00345">
    <property type="entry name" value="HTH_GNTR"/>
    <property type="match status" value="1"/>
</dbReference>
<dbReference type="InterPro" id="IPR008920">
    <property type="entry name" value="TF_FadR/GntR_C"/>
</dbReference>
<evidence type="ECO:0000259" key="4">
    <source>
        <dbReference type="PROSITE" id="PS50949"/>
    </source>
</evidence>
<dbReference type="GO" id="GO:0003677">
    <property type="term" value="F:DNA binding"/>
    <property type="evidence" value="ECO:0007669"/>
    <property type="project" value="UniProtKB-KW"/>
</dbReference>
<organism evidence="5 6">
    <name type="scientific">Bradyrhizobium macuxiense</name>
    <dbReference type="NCBI Taxonomy" id="1755647"/>
    <lineage>
        <taxon>Bacteria</taxon>
        <taxon>Pseudomonadati</taxon>
        <taxon>Pseudomonadota</taxon>
        <taxon>Alphaproteobacteria</taxon>
        <taxon>Hyphomicrobiales</taxon>
        <taxon>Nitrobacteraceae</taxon>
        <taxon>Bradyrhizobium</taxon>
    </lineage>
</organism>
<accession>A0A560L8Q2</accession>
<dbReference type="SMART" id="SM00895">
    <property type="entry name" value="FCD"/>
    <property type="match status" value="1"/>
</dbReference>
<evidence type="ECO:0000256" key="1">
    <source>
        <dbReference type="ARBA" id="ARBA00023015"/>
    </source>
</evidence>
<keyword evidence="2" id="KW-0238">DNA-binding</keyword>
<dbReference type="InterPro" id="IPR036388">
    <property type="entry name" value="WH-like_DNA-bd_sf"/>
</dbReference>
<dbReference type="Pfam" id="PF00392">
    <property type="entry name" value="GntR"/>
    <property type="match status" value="1"/>
</dbReference>
<dbReference type="PROSITE" id="PS50949">
    <property type="entry name" value="HTH_GNTR"/>
    <property type="match status" value="1"/>
</dbReference>
<dbReference type="STRING" id="1755647.AS156_15695"/>
<proteinExistence type="predicted"/>
<dbReference type="InterPro" id="IPR011711">
    <property type="entry name" value="GntR_C"/>
</dbReference>
<dbReference type="RefSeq" id="WP_050419230.1">
    <property type="nucleotide sequence ID" value="NZ_VITY01000012.1"/>
</dbReference>
<protein>
    <submittedName>
        <fullName evidence="5">GntR family transcriptional regulator</fullName>
    </submittedName>
</protein>
<feature type="domain" description="HTH gntR-type" evidence="4">
    <location>
        <begin position="3"/>
        <end position="70"/>
    </location>
</feature>
<evidence type="ECO:0000256" key="2">
    <source>
        <dbReference type="ARBA" id="ARBA00023125"/>
    </source>
</evidence>
<dbReference type="Gene3D" id="1.10.10.10">
    <property type="entry name" value="Winged helix-like DNA-binding domain superfamily/Winged helix DNA-binding domain"/>
    <property type="match status" value="1"/>
</dbReference>
<keyword evidence="6" id="KW-1185">Reference proteome</keyword>
<reference evidence="5 6" key="1">
    <citation type="submission" date="2019-06" db="EMBL/GenBank/DDBJ databases">
        <title>Genomic Encyclopedia of Type Strains, Phase IV (KMG-V): Genome sequencing to study the core and pangenomes of soil and plant-associated prokaryotes.</title>
        <authorList>
            <person name="Whitman W."/>
        </authorList>
    </citation>
    <scope>NUCLEOTIDE SEQUENCE [LARGE SCALE GENOMIC DNA]</scope>
    <source>
        <strain evidence="5 6">BR 10355</strain>
    </source>
</reference>
<keyword evidence="3" id="KW-0804">Transcription</keyword>
<dbReference type="Pfam" id="PF07729">
    <property type="entry name" value="FCD"/>
    <property type="match status" value="1"/>
</dbReference>
<dbReference type="PANTHER" id="PTHR43537:SF45">
    <property type="entry name" value="GNTR FAMILY REGULATORY PROTEIN"/>
    <property type="match status" value="1"/>
</dbReference>
<name>A0A560L8Q2_9BRAD</name>
<evidence type="ECO:0000313" key="6">
    <source>
        <dbReference type="Proteomes" id="UP000321304"/>
    </source>
</evidence>
<keyword evidence="1" id="KW-0805">Transcription regulation</keyword>
<evidence type="ECO:0000313" key="5">
    <source>
        <dbReference type="EMBL" id="TWB91936.1"/>
    </source>
</evidence>
<dbReference type="EMBL" id="VITY01000012">
    <property type="protein sequence ID" value="TWB91936.1"/>
    <property type="molecule type" value="Genomic_DNA"/>
</dbReference>
<sequence>MDQNLREQVLQRVRAEIISGQSLPGTMYSVPSLAASLGVSSTPVREALLELSRGGLVEPMRNRGFKVVEPTLTELRNLFDMREVLELHAAVLVAANPPKDLPAVRGWADEIARAVETDDVQLYLEADRAYHREFIAAAGNELLTEMVMGLRDKMRLYGISSRAGHERQQASVPEHYRLIELALAGETEALPTLLRSHIRSWEPIFVDALMRSKEHAREPLRQARG</sequence>
<dbReference type="OrthoDB" id="8155773at2"/>
<comment type="caution">
    <text evidence="5">The sequence shown here is derived from an EMBL/GenBank/DDBJ whole genome shotgun (WGS) entry which is preliminary data.</text>
</comment>
<dbReference type="SUPFAM" id="SSF46785">
    <property type="entry name" value="Winged helix' DNA-binding domain"/>
    <property type="match status" value="1"/>
</dbReference>
<dbReference type="SUPFAM" id="SSF48008">
    <property type="entry name" value="GntR ligand-binding domain-like"/>
    <property type="match status" value="1"/>
</dbReference>
<dbReference type="GO" id="GO:0003700">
    <property type="term" value="F:DNA-binding transcription factor activity"/>
    <property type="evidence" value="ECO:0007669"/>
    <property type="project" value="InterPro"/>
</dbReference>